<organism evidence="1">
    <name type="scientific">marine metagenome</name>
    <dbReference type="NCBI Taxonomy" id="408172"/>
    <lineage>
        <taxon>unclassified sequences</taxon>
        <taxon>metagenomes</taxon>
        <taxon>ecological metagenomes</taxon>
    </lineage>
</organism>
<reference evidence="1" key="1">
    <citation type="submission" date="2018-05" db="EMBL/GenBank/DDBJ databases">
        <authorList>
            <person name="Lanie J.A."/>
            <person name="Ng W.-L."/>
            <person name="Kazmierczak K.M."/>
            <person name="Andrzejewski T.M."/>
            <person name="Davidsen T.M."/>
            <person name="Wayne K.J."/>
            <person name="Tettelin H."/>
            <person name="Glass J.I."/>
            <person name="Rusch D."/>
            <person name="Podicherti R."/>
            <person name="Tsui H.-C.T."/>
            <person name="Winkler M.E."/>
        </authorList>
    </citation>
    <scope>NUCLEOTIDE SEQUENCE</scope>
</reference>
<dbReference type="AlphaFoldDB" id="A0A382UY87"/>
<dbReference type="EMBL" id="UINC01147735">
    <property type="protein sequence ID" value="SVD39232.1"/>
    <property type="molecule type" value="Genomic_DNA"/>
</dbReference>
<accession>A0A382UY87</accession>
<evidence type="ECO:0000313" key="1">
    <source>
        <dbReference type="EMBL" id="SVD39232.1"/>
    </source>
</evidence>
<gene>
    <name evidence="1" type="ORF">METZ01_LOCUS392086</name>
</gene>
<sequence length="45" mass="5301">MHQVRFVMPPQILLVMGRILSQLIIYYLGNTPEYFHNLPEVRSSV</sequence>
<proteinExistence type="predicted"/>
<name>A0A382UY87_9ZZZZ</name>
<protein>
    <submittedName>
        <fullName evidence="1">Uncharacterized protein</fullName>
    </submittedName>
</protein>